<dbReference type="InterPro" id="IPR018511">
    <property type="entry name" value="Hemolysin-typ_Ca-bd_CS"/>
</dbReference>
<sequence>MKVESKALHASDTKLVIYPDGSMDLASTKSANSRLPEVTVGQLQKYQADPDLVENEAFRKLTAPEQITTERTYKQYTQLLKHIDDMPLDETAKNIYATATGISLDQLSKTDERLIKIGESLTLKKGNAYDKLMEFAKNHERLTNTSNTLLRGMDIGFNVLEAGLVLHDVYKHLHKGDTKGAIGAAIGGSVEWGITNKLGAALTLKLAGLGAVIAGGSVVGLVATTLVAGLIGYGIASYIGSKADELIQQLFASSELVAAPVDPLILDMAGNGFHPTTLGQGAHFDLDQNGFAEKMNWISGDDAMLVIDKNENGIIDDGNEVFGDQTRLKDGQYAKNGFEALREYDSNQDGLISSEDVDFGKLLIWQDNGNAQTEDGELVSLKEAGIQSIQLEYSQFGEESDTGVTFGNTATFTKVDGSQLNIAEYWVKTETHNTIEHNKGSLVGDDAQLPNTASHGALPSLHTAIAMDTSGQLRDMLATFKVTEDAKTRKQQIESILQIIAGATDIADNSRGSRFSAKKLKVVEAFMGRKFIGQNGAEPNANAAKQLETAYQEILQMYYHDLMLQTRVQEVLVMIDQNEKMIRLDQVKEALATVMDESETVQKIGEYAGTLHYLSRYGVKGWEEFRDYYSSQSAIYSKQIALSTNQAIVGDDSGEALTVTAEKSLIYAGAGNDTLNGSNGADTLYGEDGDDTINGGSGNDTIIGGAGDDTLKGGDDKDDHDVYLFGRGHGKDYLYDEYGTSTIRFTDDIVASDFLVRRDGQHIVLMNQVSGDQLTIAYFASHSTHRRVILEFSDGTVHTIDNQDSIFRNLTGTAADETIDLFLSDGGTIRAGAGNDTLNGSNGADTLYGEDGDDTINGGSGNDTIIGGAGDDTLKGGDDKDDHDVYLFGRGHGKDYLYDEYGTSTIRFTDDIVASDFLVRRDGQHIVLMNQVSGDQLTIAYFASHSTHRRVILEFSDGTVHTIDNQDSIFRNLTGTAADETIDLILSDGGTIRAGAGNDTLNGSNGADTLYGEDGDDTINGGSGNDTIIGGAGDDTLKGGDDKDDHDVYLFGRGHGKDYLYDEYGTSTIRFTDDIVASDFLVRRNGQHIVLMNQVSGD</sequence>
<evidence type="ECO:0000256" key="3">
    <source>
        <dbReference type="ARBA" id="ARBA00022525"/>
    </source>
</evidence>
<keyword evidence="8" id="KW-0812">Transmembrane</keyword>
<reference evidence="9 10" key="1">
    <citation type="submission" date="2024-06" db="EMBL/GenBank/DDBJ databases">
        <title>Genomic Encyclopedia of Type Strains, Phase IV (KMG-IV): sequencing the most valuable type-strain genomes for metagenomic binning, comparative biology and taxonomic classification.</title>
        <authorList>
            <person name="Goeker M."/>
        </authorList>
    </citation>
    <scope>NUCLEOTIDE SEQUENCE [LARGE SCALE GENOMIC DNA]</scope>
    <source>
        <strain evidence="9 10">DSM 15349</strain>
    </source>
</reference>
<dbReference type="PRINTS" id="PR00313">
    <property type="entry name" value="CABNDNGRPT"/>
</dbReference>
<organism evidence="9 10">
    <name type="scientific">Streptococcus gallinaceus</name>
    <dbReference type="NCBI Taxonomy" id="165758"/>
    <lineage>
        <taxon>Bacteria</taxon>
        <taxon>Bacillati</taxon>
        <taxon>Bacillota</taxon>
        <taxon>Bacilli</taxon>
        <taxon>Lactobacillales</taxon>
        <taxon>Streptococcaceae</taxon>
        <taxon>Streptococcus</taxon>
    </lineage>
</organism>
<accession>A0ABV2JN60</accession>
<name>A0ABV2JN60_9STRE</name>
<comment type="caution">
    <text evidence="9">The sequence shown here is derived from an EMBL/GenBank/DDBJ whole genome shotgun (WGS) entry which is preliminary data.</text>
</comment>
<evidence type="ECO:0000256" key="7">
    <source>
        <dbReference type="ARBA" id="ARBA00023136"/>
    </source>
</evidence>
<dbReference type="InterPro" id="IPR018247">
    <property type="entry name" value="EF_Hand_1_Ca_BS"/>
</dbReference>
<dbReference type="InterPro" id="IPR001343">
    <property type="entry name" value="Hemolysn_Ca-bd"/>
</dbReference>
<keyword evidence="7 8" id="KW-0472">Membrane</keyword>
<dbReference type="PROSITE" id="PS00018">
    <property type="entry name" value="EF_HAND_1"/>
    <property type="match status" value="1"/>
</dbReference>
<evidence type="ECO:0000256" key="8">
    <source>
        <dbReference type="SAM" id="Phobius"/>
    </source>
</evidence>
<evidence type="ECO:0000313" key="10">
    <source>
        <dbReference type="Proteomes" id="UP001549055"/>
    </source>
</evidence>
<keyword evidence="6" id="KW-0843">Virulence</keyword>
<dbReference type="EMBL" id="JBEPMK010000003">
    <property type="protein sequence ID" value="MET3644414.1"/>
    <property type="molecule type" value="Genomic_DNA"/>
</dbReference>
<feature type="transmembrane region" description="Helical" evidence="8">
    <location>
        <begin position="206"/>
        <end position="235"/>
    </location>
</feature>
<protein>
    <submittedName>
        <fullName evidence="9">Ca2+-binding RTX toxin-like protein</fullName>
    </submittedName>
</protein>
<dbReference type="Gene3D" id="2.150.10.10">
    <property type="entry name" value="Serralysin-like metalloprotease, C-terminal"/>
    <property type="match status" value="3"/>
</dbReference>
<comment type="subcellular location">
    <subcellularLocation>
        <location evidence="1">Membrane</location>
    </subcellularLocation>
    <subcellularLocation>
        <location evidence="2">Secreted</location>
    </subcellularLocation>
</comment>
<dbReference type="Proteomes" id="UP001549055">
    <property type="component" value="Unassembled WGS sequence"/>
</dbReference>
<evidence type="ECO:0000313" key="9">
    <source>
        <dbReference type="EMBL" id="MET3644414.1"/>
    </source>
</evidence>
<dbReference type="InterPro" id="IPR050557">
    <property type="entry name" value="RTX_toxin/Mannuronan_C5-epim"/>
</dbReference>
<evidence type="ECO:0000256" key="4">
    <source>
        <dbReference type="ARBA" id="ARBA00022656"/>
    </source>
</evidence>
<keyword evidence="8" id="KW-1133">Transmembrane helix</keyword>
<evidence type="ECO:0000256" key="5">
    <source>
        <dbReference type="ARBA" id="ARBA00022737"/>
    </source>
</evidence>
<dbReference type="PANTHER" id="PTHR38340">
    <property type="entry name" value="S-LAYER PROTEIN"/>
    <property type="match status" value="1"/>
</dbReference>
<keyword evidence="10" id="KW-1185">Reference proteome</keyword>
<proteinExistence type="predicted"/>
<evidence type="ECO:0000256" key="6">
    <source>
        <dbReference type="ARBA" id="ARBA00023026"/>
    </source>
</evidence>
<keyword evidence="4" id="KW-0800">Toxin</keyword>
<dbReference type="PRINTS" id="PR01488">
    <property type="entry name" value="RTXTOXINA"/>
</dbReference>
<dbReference type="SUPFAM" id="SSF51120">
    <property type="entry name" value="beta-Roll"/>
    <property type="match status" value="3"/>
</dbReference>
<dbReference type="Pfam" id="PF00353">
    <property type="entry name" value="HemolysinCabind"/>
    <property type="match status" value="3"/>
</dbReference>
<evidence type="ECO:0000256" key="2">
    <source>
        <dbReference type="ARBA" id="ARBA00004613"/>
    </source>
</evidence>
<keyword evidence="3" id="KW-0964">Secreted</keyword>
<dbReference type="PANTHER" id="PTHR38340:SF1">
    <property type="entry name" value="S-LAYER PROTEIN"/>
    <property type="match status" value="1"/>
</dbReference>
<keyword evidence="5" id="KW-0677">Repeat</keyword>
<gene>
    <name evidence="9" type="ORF">ABID27_001038</name>
</gene>
<dbReference type="InterPro" id="IPR003995">
    <property type="entry name" value="RTX_toxin_determinant-A"/>
</dbReference>
<dbReference type="RefSeq" id="WP_354280723.1">
    <property type="nucleotide sequence ID" value="NZ_JBEPMK010000003.1"/>
</dbReference>
<evidence type="ECO:0000256" key="1">
    <source>
        <dbReference type="ARBA" id="ARBA00004370"/>
    </source>
</evidence>
<dbReference type="InterPro" id="IPR011049">
    <property type="entry name" value="Serralysin-like_metalloprot_C"/>
</dbReference>
<dbReference type="PROSITE" id="PS00330">
    <property type="entry name" value="HEMOLYSIN_CALCIUM"/>
    <property type="match status" value="6"/>
</dbReference>